<proteinExistence type="predicted"/>
<dbReference type="EMBL" id="GBRH01238968">
    <property type="protein sequence ID" value="JAD58927.1"/>
    <property type="molecule type" value="Transcribed_RNA"/>
</dbReference>
<name>A0A0A9BI08_ARUDO</name>
<evidence type="ECO:0000313" key="1">
    <source>
        <dbReference type="EMBL" id="JAD58927.1"/>
    </source>
</evidence>
<protein>
    <submittedName>
        <fullName evidence="1">Uncharacterized protein</fullName>
    </submittedName>
</protein>
<reference evidence="1" key="1">
    <citation type="submission" date="2014-09" db="EMBL/GenBank/DDBJ databases">
        <authorList>
            <person name="Magalhaes I.L.F."/>
            <person name="Oliveira U."/>
            <person name="Santos F.R."/>
            <person name="Vidigal T.H.D.A."/>
            <person name="Brescovit A.D."/>
            <person name="Santos A.J."/>
        </authorList>
    </citation>
    <scope>NUCLEOTIDE SEQUENCE</scope>
    <source>
        <tissue evidence="1">Shoot tissue taken approximately 20 cm above the soil surface</tissue>
    </source>
</reference>
<accession>A0A0A9BI08</accession>
<sequence>MVGCAAKLVCPIPLREGAANVSRGLLV</sequence>
<dbReference type="AlphaFoldDB" id="A0A0A9BI08"/>
<organism evidence="1">
    <name type="scientific">Arundo donax</name>
    <name type="common">Giant reed</name>
    <name type="synonym">Donax arundinaceus</name>
    <dbReference type="NCBI Taxonomy" id="35708"/>
    <lineage>
        <taxon>Eukaryota</taxon>
        <taxon>Viridiplantae</taxon>
        <taxon>Streptophyta</taxon>
        <taxon>Embryophyta</taxon>
        <taxon>Tracheophyta</taxon>
        <taxon>Spermatophyta</taxon>
        <taxon>Magnoliopsida</taxon>
        <taxon>Liliopsida</taxon>
        <taxon>Poales</taxon>
        <taxon>Poaceae</taxon>
        <taxon>PACMAD clade</taxon>
        <taxon>Arundinoideae</taxon>
        <taxon>Arundineae</taxon>
        <taxon>Arundo</taxon>
    </lineage>
</organism>
<reference evidence="1" key="2">
    <citation type="journal article" date="2015" name="Data Brief">
        <title>Shoot transcriptome of the giant reed, Arundo donax.</title>
        <authorList>
            <person name="Barrero R.A."/>
            <person name="Guerrero F.D."/>
            <person name="Moolhuijzen P."/>
            <person name="Goolsby J.A."/>
            <person name="Tidwell J."/>
            <person name="Bellgard S.E."/>
            <person name="Bellgard M.I."/>
        </authorList>
    </citation>
    <scope>NUCLEOTIDE SEQUENCE</scope>
    <source>
        <tissue evidence="1">Shoot tissue taken approximately 20 cm above the soil surface</tissue>
    </source>
</reference>